<dbReference type="Proteomes" id="UP000310685">
    <property type="component" value="Unassembled WGS sequence"/>
</dbReference>
<dbReference type="Gene3D" id="3.40.30.10">
    <property type="entry name" value="Glutaredoxin"/>
    <property type="match status" value="2"/>
</dbReference>
<accession>A0A4T0LZD4</accession>
<feature type="signal peptide" evidence="5">
    <location>
        <begin position="1"/>
        <end position="17"/>
    </location>
</feature>
<name>A0A4T0LZD4_9BASI</name>
<dbReference type="EMBL" id="SPRC01000061">
    <property type="protein sequence ID" value="TIB75549.1"/>
    <property type="molecule type" value="Genomic_DNA"/>
</dbReference>
<gene>
    <name evidence="8" type="ORF">E3Q02_01789</name>
    <name evidence="7" type="ORF">E3Q22_03950</name>
</gene>
<keyword evidence="2 5" id="KW-0732">Signal</keyword>
<dbReference type="AlphaFoldDB" id="A0A4T0LZD4"/>
<evidence type="ECO:0000256" key="5">
    <source>
        <dbReference type="SAM" id="SignalP"/>
    </source>
</evidence>
<organism evidence="7 10">
    <name type="scientific">Wallemia mellicola</name>
    <dbReference type="NCBI Taxonomy" id="1708541"/>
    <lineage>
        <taxon>Eukaryota</taxon>
        <taxon>Fungi</taxon>
        <taxon>Dikarya</taxon>
        <taxon>Basidiomycota</taxon>
        <taxon>Wallemiomycotina</taxon>
        <taxon>Wallemiomycetes</taxon>
        <taxon>Wallemiales</taxon>
        <taxon>Wallemiaceae</taxon>
        <taxon>Wallemia</taxon>
    </lineage>
</organism>
<evidence type="ECO:0000259" key="6">
    <source>
        <dbReference type="PROSITE" id="PS51352"/>
    </source>
</evidence>
<dbReference type="Proteomes" id="UP000309601">
    <property type="component" value="Unassembled WGS sequence"/>
</dbReference>
<comment type="similarity">
    <text evidence="1">Belongs to the protein disulfide isomerase family.</text>
</comment>
<dbReference type="InterPro" id="IPR013766">
    <property type="entry name" value="Thioredoxin_domain"/>
</dbReference>
<evidence type="ECO:0000313" key="10">
    <source>
        <dbReference type="Proteomes" id="UP000310685"/>
    </source>
</evidence>
<evidence type="ECO:0000256" key="1">
    <source>
        <dbReference type="ARBA" id="ARBA00006347"/>
    </source>
</evidence>
<evidence type="ECO:0000256" key="3">
    <source>
        <dbReference type="SAM" id="MobiDB-lite"/>
    </source>
</evidence>
<dbReference type="GO" id="GO:0005783">
    <property type="term" value="C:endoplasmic reticulum"/>
    <property type="evidence" value="ECO:0007669"/>
    <property type="project" value="TreeGrafter"/>
</dbReference>
<protein>
    <submittedName>
        <fullName evidence="7">Thioredoxin-like protein</fullName>
    </submittedName>
</protein>
<dbReference type="GO" id="GO:0003756">
    <property type="term" value="F:protein disulfide isomerase activity"/>
    <property type="evidence" value="ECO:0007669"/>
    <property type="project" value="TreeGrafter"/>
</dbReference>
<keyword evidence="4" id="KW-0472">Membrane</keyword>
<feature type="chain" id="PRO_5044609182" evidence="5">
    <location>
        <begin position="18"/>
        <end position="600"/>
    </location>
</feature>
<dbReference type="InterPro" id="IPR036249">
    <property type="entry name" value="Thioredoxin-like_sf"/>
</dbReference>
<evidence type="ECO:0000256" key="2">
    <source>
        <dbReference type="ARBA" id="ARBA00022729"/>
    </source>
</evidence>
<evidence type="ECO:0000313" key="7">
    <source>
        <dbReference type="EMBL" id="TIB75549.1"/>
    </source>
</evidence>
<sequence>MLIAYAVILSAFTSVLAATSRQLNAQNFKQAVSTGTWFIEHYSPTCSHCIAFEPTWSKLADEFDQYINFGQIDCNASKDLCSANSVTGTPSLVLFTDGTIAEKYAGSNAYKDLATYLQSHLIATPSFSQSTEPNPFGEVVELSENNFKSYIGKEGDDKLVWVKYFAPWCPHCQHLAPVWEELAVRFKGKLTIASVDCDKHHALCQKEKVKSYPTLSLYSNTHKKVYKDGRSLEKMSKFAKKVLEPPSGLRDITIDEFEKATANHEVFYLFLHSRLSSNNNDLDLLNKALKGLIGGPTVFKSRDDRLFDKYNVSPNEGSVLLAFKDNDWRKPASEVRLGDLGTLKDELDDTLVDTRVKELTNWLKYNAFPTIVDAATVFNELLDSEIQQYLVILPLDISHDDQLIAKEKLADIARVWRTGGRNMLTDGFLKGGPGSSTIFAWVDANKYSRWLRNMYGYINKPLKHGENRQKQIIIADPNRLEYYDVNLDGQATILDGHSIFSALEGIYQGQLQPKSSQNAFEYTVQAIHKRILSYKQTFIDHPLRMFIISVLLLLAVGILLYTLTIDNKPDDDSLHLFSSGTKGSARDYYQPSHKENRRID</sequence>
<dbReference type="SUPFAM" id="SSF52833">
    <property type="entry name" value="Thioredoxin-like"/>
    <property type="match status" value="2"/>
</dbReference>
<evidence type="ECO:0000256" key="4">
    <source>
        <dbReference type="SAM" id="Phobius"/>
    </source>
</evidence>
<reference evidence="9 10" key="1">
    <citation type="submission" date="2019-03" db="EMBL/GenBank/DDBJ databases">
        <title>Sequencing 25 genomes of Wallemia mellicola.</title>
        <authorList>
            <person name="Gostincar C."/>
        </authorList>
    </citation>
    <scope>NUCLEOTIDE SEQUENCE [LARGE SCALE GENOMIC DNA]</scope>
    <source>
        <strain evidence="8 9">EXF-1274</strain>
        <strain evidence="7 10">EXF-6152</strain>
    </source>
</reference>
<evidence type="ECO:0000313" key="8">
    <source>
        <dbReference type="EMBL" id="TIC66652.1"/>
    </source>
</evidence>
<feature type="domain" description="Thioredoxin" evidence="6">
    <location>
        <begin position="1"/>
        <end position="117"/>
    </location>
</feature>
<dbReference type="EMBL" id="SPRW01000015">
    <property type="protein sequence ID" value="TIC66652.1"/>
    <property type="molecule type" value="Genomic_DNA"/>
</dbReference>
<keyword evidence="4" id="KW-0812">Transmembrane</keyword>
<evidence type="ECO:0000313" key="9">
    <source>
        <dbReference type="Proteomes" id="UP000309601"/>
    </source>
</evidence>
<comment type="caution">
    <text evidence="7">The sequence shown here is derived from an EMBL/GenBank/DDBJ whole genome shotgun (WGS) entry which is preliminary data.</text>
</comment>
<feature type="transmembrane region" description="Helical" evidence="4">
    <location>
        <begin position="543"/>
        <end position="563"/>
    </location>
</feature>
<keyword evidence="4" id="KW-1133">Transmembrane helix</keyword>
<dbReference type="Pfam" id="PF00085">
    <property type="entry name" value="Thioredoxin"/>
    <property type="match status" value="2"/>
</dbReference>
<proteinExistence type="inferred from homology"/>
<dbReference type="PANTHER" id="PTHR45672:SF3">
    <property type="entry name" value="THIOREDOXIN DOMAIN-CONTAINING PROTEIN 5"/>
    <property type="match status" value="1"/>
</dbReference>
<dbReference type="InterPro" id="IPR051063">
    <property type="entry name" value="PDI"/>
</dbReference>
<feature type="domain" description="Thioredoxin" evidence="6">
    <location>
        <begin position="118"/>
        <end position="244"/>
    </location>
</feature>
<dbReference type="CDD" id="cd02961">
    <property type="entry name" value="PDI_a_family"/>
    <property type="match status" value="1"/>
</dbReference>
<dbReference type="PANTHER" id="PTHR45672">
    <property type="entry name" value="PROTEIN DISULFIDE-ISOMERASE C17H9.14C-RELATED"/>
    <property type="match status" value="1"/>
</dbReference>
<dbReference type="GO" id="GO:0006457">
    <property type="term" value="P:protein folding"/>
    <property type="evidence" value="ECO:0007669"/>
    <property type="project" value="TreeGrafter"/>
</dbReference>
<feature type="region of interest" description="Disordered" evidence="3">
    <location>
        <begin position="581"/>
        <end position="600"/>
    </location>
</feature>
<dbReference type="PROSITE" id="PS51352">
    <property type="entry name" value="THIOREDOXIN_2"/>
    <property type="match status" value="2"/>
</dbReference>